<dbReference type="InterPro" id="IPR019734">
    <property type="entry name" value="TPR_rpt"/>
</dbReference>
<dbReference type="EMBL" id="CAJNOO010000965">
    <property type="protein sequence ID" value="CAF1071116.1"/>
    <property type="molecule type" value="Genomic_DNA"/>
</dbReference>
<feature type="repeat" description="TPR" evidence="1">
    <location>
        <begin position="450"/>
        <end position="483"/>
    </location>
</feature>
<dbReference type="GO" id="GO:0005576">
    <property type="term" value="C:extracellular region"/>
    <property type="evidence" value="ECO:0007669"/>
    <property type="project" value="InterPro"/>
</dbReference>
<dbReference type="Gene3D" id="3.90.176.10">
    <property type="entry name" value="Toxin ADP-ribosyltransferase, Chain A, domain 1"/>
    <property type="match status" value="1"/>
</dbReference>
<dbReference type="Pfam" id="PF03496">
    <property type="entry name" value="ADPrib_exo_Tox"/>
    <property type="match status" value="1"/>
</dbReference>
<dbReference type="InterPro" id="IPR003540">
    <property type="entry name" value="ADP-ribosyltransferase"/>
</dbReference>
<proteinExistence type="predicted"/>
<dbReference type="Gene3D" id="1.25.40.10">
    <property type="entry name" value="Tetratricopeptide repeat domain"/>
    <property type="match status" value="1"/>
</dbReference>
<evidence type="ECO:0000313" key="4">
    <source>
        <dbReference type="Proteomes" id="UP000663882"/>
    </source>
</evidence>
<keyword evidence="1" id="KW-0802">TPR repeat</keyword>
<evidence type="ECO:0000259" key="2">
    <source>
        <dbReference type="Pfam" id="PF03496"/>
    </source>
</evidence>
<evidence type="ECO:0000256" key="1">
    <source>
        <dbReference type="PROSITE-ProRule" id="PRU00339"/>
    </source>
</evidence>
<dbReference type="PROSITE" id="PS51996">
    <property type="entry name" value="TR_MART"/>
    <property type="match status" value="1"/>
</dbReference>
<feature type="domain" description="ADP ribosyltransferase" evidence="2">
    <location>
        <begin position="214"/>
        <end position="376"/>
    </location>
</feature>
<protein>
    <recommendedName>
        <fullName evidence="2">ADP ribosyltransferase domain-containing protein</fullName>
    </recommendedName>
</protein>
<dbReference type="Proteomes" id="UP000663882">
    <property type="component" value="Unassembled WGS sequence"/>
</dbReference>
<gene>
    <name evidence="3" type="ORF">RFH988_LOCUS17780</name>
</gene>
<comment type="caution">
    <text evidence="3">The sequence shown here is derived from an EMBL/GenBank/DDBJ whole genome shotgun (WGS) entry which is preliminary data.</text>
</comment>
<organism evidence="3 4">
    <name type="scientific">Rotaria sordida</name>
    <dbReference type="NCBI Taxonomy" id="392033"/>
    <lineage>
        <taxon>Eukaryota</taxon>
        <taxon>Metazoa</taxon>
        <taxon>Spiralia</taxon>
        <taxon>Gnathifera</taxon>
        <taxon>Rotifera</taxon>
        <taxon>Eurotatoria</taxon>
        <taxon>Bdelloidea</taxon>
        <taxon>Philodinida</taxon>
        <taxon>Philodinidae</taxon>
        <taxon>Rotaria</taxon>
    </lineage>
</organism>
<dbReference type="SUPFAM" id="SSF56399">
    <property type="entry name" value="ADP-ribosylation"/>
    <property type="match status" value="1"/>
</dbReference>
<dbReference type="OrthoDB" id="10036755at2759"/>
<dbReference type="PROSITE" id="PS50005">
    <property type="entry name" value="TPR"/>
    <property type="match status" value="1"/>
</dbReference>
<name>A0A814LXU0_9BILA</name>
<reference evidence="3" key="1">
    <citation type="submission" date="2021-02" db="EMBL/GenBank/DDBJ databases">
        <authorList>
            <person name="Nowell W R."/>
        </authorList>
    </citation>
    <scope>NUCLEOTIDE SEQUENCE</scope>
</reference>
<evidence type="ECO:0000313" key="3">
    <source>
        <dbReference type="EMBL" id="CAF1071116.1"/>
    </source>
</evidence>
<dbReference type="SUPFAM" id="SSF48452">
    <property type="entry name" value="TPR-like"/>
    <property type="match status" value="1"/>
</dbReference>
<dbReference type="AlphaFoldDB" id="A0A814LXU0"/>
<accession>A0A814LXU0</accession>
<dbReference type="InterPro" id="IPR011990">
    <property type="entry name" value="TPR-like_helical_dom_sf"/>
</dbReference>
<sequence length="492" mass="56747">MATSVPPIDDLQANTNNQHLDYFSLIWLDANIDLEGNRNAEQRLCAIVNCLMKFQDVKKCQEYIEKQSEKARLIVVVSGRLGEAIVPSIHTIRQVISIYVYCMDKNLHEQWARNFAKVKAVVIELNELISRIGTDHRMQKIVAEPLLINIFTTSTNTGTSAMGTSTMGVNGQFAFSQVLIDCLQRLESNKIDKEELIHLCKQEYKENDFELSYIDEFENSYSPNQVLWWYTRQSFFYKTLNAALRNQDIHLIFLLRAIISDMHCQLKNNQAKDRLQVYRGQMMSSDELQTLKQCLDQFISVNSFFSTSMDKQRALTFMNTSNATDSLEPVLFEIDADPTRATTKPFTDISPFSEYPREAEILFMLGSIFRLKSIHRSGDSQVWVIRMVLCSDNEHELKYVLMDMKQQLGSGKTDLRTLARLLSEINKTDLAEKYFMRLLEQLPPSDPMLYDLYQDLGKLAAQAGNFDKSMEWRQKAIAVQQKNELAGKQSYE</sequence>